<protein>
    <submittedName>
        <fullName evidence="1">Uncharacterized protein</fullName>
    </submittedName>
</protein>
<evidence type="ECO:0000313" key="1">
    <source>
        <dbReference type="EMBL" id="BDX08481.1"/>
    </source>
</evidence>
<accession>A0AA48HL74</accession>
<name>A0AA48HL74_9ALTE</name>
<gene>
    <name evidence="1" type="ORF">MACH26_40020</name>
</gene>
<dbReference type="EMBL" id="AP027272">
    <property type="protein sequence ID" value="BDX08481.1"/>
    <property type="molecule type" value="Genomic_DNA"/>
</dbReference>
<keyword evidence="2" id="KW-1185">Reference proteome</keyword>
<sequence>MKVLIFSGTNQYGVVSQFISGMKADLEALGAGVNTLDLSSNETATTSLQNIDINDEFDFIISFNGIGLDLTYEGANLMTMLNCPVYIFLVDHPIHLLQRFFGKKCTILCVDKVHVDFCLQCGLNAIHFPHAVSESELKKVNFLPLPQKAGTIAAVSHFDATVWREKLQAVWNTISDLVNASQNINEFMVRFGVMGHNGTPSRIGIDSNILNILRLADFYMRARNRQTALKKAVESHPEIEVYGRNVEKYTTISPSLKIRDAISFEELKIKCAAAKFVFHNVPGFSFALHDRLLLSIQTGTLMCTDYPDSILNVDPNFKILPYEKCSEVDDFLYDELRLENLEVAKQRHTWKARFMTSIL</sequence>
<proteinExistence type="predicted"/>
<evidence type="ECO:0000313" key="2">
    <source>
        <dbReference type="Proteomes" id="UP001333710"/>
    </source>
</evidence>
<dbReference type="KEGG" id="pmaw:MACH26_40020"/>
<dbReference type="Proteomes" id="UP001333710">
    <property type="component" value="Chromosome"/>
</dbReference>
<dbReference type="AlphaFoldDB" id="A0AA48HL74"/>
<reference evidence="1" key="1">
    <citation type="submission" date="2023-01" db="EMBL/GenBank/DDBJ databases">
        <title>Complete genome sequence of Planctobacterium marinum strain Dej080120_11.</title>
        <authorList>
            <person name="Ueki S."/>
            <person name="Maruyama F."/>
        </authorList>
    </citation>
    <scope>NUCLEOTIDE SEQUENCE</scope>
    <source>
        <strain evidence="1">Dej080120_11</strain>
    </source>
</reference>
<dbReference type="RefSeq" id="WP_338294549.1">
    <property type="nucleotide sequence ID" value="NZ_AP027272.1"/>
</dbReference>
<organism evidence="1 2">
    <name type="scientific">Planctobacterium marinum</name>
    <dbReference type="NCBI Taxonomy" id="1631968"/>
    <lineage>
        <taxon>Bacteria</taxon>
        <taxon>Pseudomonadati</taxon>
        <taxon>Pseudomonadota</taxon>
        <taxon>Gammaproteobacteria</taxon>
        <taxon>Alteromonadales</taxon>
        <taxon>Alteromonadaceae</taxon>
        <taxon>Planctobacterium</taxon>
    </lineage>
</organism>